<proteinExistence type="inferred from homology"/>
<evidence type="ECO:0000256" key="1">
    <source>
        <dbReference type="ARBA" id="ARBA00006082"/>
    </source>
</evidence>
<name>A0A194V393_CYTMA</name>
<accession>A0A194V393</accession>
<feature type="region of interest" description="Disordered" evidence="2">
    <location>
        <begin position="392"/>
        <end position="486"/>
    </location>
</feature>
<dbReference type="PANTHER" id="PTHR10073">
    <property type="entry name" value="DNA MISMATCH REPAIR PROTEIN MLH, PMS, MUTL"/>
    <property type="match status" value="1"/>
</dbReference>
<feature type="compositionally biased region" description="Basic and acidic residues" evidence="2">
    <location>
        <begin position="435"/>
        <end position="450"/>
    </location>
</feature>
<dbReference type="GO" id="GO:0005524">
    <property type="term" value="F:ATP binding"/>
    <property type="evidence" value="ECO:0007669"/>
    <property type="project" value="InterPro"/>
</dbReference>
<dbReference type="Pfam" id="PF13589">
    <property type="entry name" value="HATPase_c_3"/>
    <property type="match status" value="1"/>
</dbReference>
<dbReference type="STRING" id="694573.A0A194V393"/>
<dbReference type="PANTHER" id="PTHR10073:SF47">
    <property type="entry name" value="DNA MISMATCH REPAIR PROTEIN MLH3"/>
    <property type="match status" value="1"/>
</dbReference>
<sequence length="855" mass="94177">MSIKPLPGDVVAQIKSSVAITSLNNVICGLVKNALDAEASKINLTVDYSRGNCSIEDNGFGIPPSEFKDTGGLGQLHYTSKHPPRPDVHGKYGVFLASVASLSLLTITSHHRDYHSHNSMSVHNSKVLMRHTPCLPEQRILTFSHGTRVTVRDLFGSMPVRVKHRALQAEKSFFSRDWDQLLLDLVALLIAWPGAISVSIREPSNRQNLVLRTASVSWLSDSCRLLHQASLCDSPSASDWVSIGASAPALSISGYVCREPVATKRVQFISLGIEPLSNESRSNILYEEVNKVFADSSFGAIDDDGDPDGETKEIKTDGFVQRELKIRKGVDRWPMFFLKISPASSATERSLEVDDILDDRQPNLGLVTDLLKAVFYEFLKKNFCRPRKVALSAKSRSRPQQENDHFSNNGGAILANPVKTRPKSGQSPNPTQAEEPARKTPRVETMDNRLESPVAASSRIKTGHTLPTFKESAQPPSRTQSASLTAVGTGKMTPWIGDLINKWKNPVFELTERPIPKLPDVSDMLGIDPRPAGYNCDHGLPAFSVGSQHDTSAMGLQSRLSKDALENAELIAQVDRKFILAKVPFDLIVGNGGDPSSSFLVLIDQHAADERCRVEALMKDYFVSTVDDNGTGIWKAVTELLPKPVQFEIPSQDKSVLYRSQEYFAYWGILYDVVTGASDEGGVGTSKKKVAKIKAKVVVRSLPPAIIERCRTEPRLLAELIRKEAWKRNDEAGLAQQPTPRPVIVGGDSQDGPAWVSLFHGCPHEIVELINSRSCRSAIMFNDPLSLDQCGELLERLVKCAFPFQCAHGRPSMVPLVNLGDGLVEIGTVLDGIERKEREDTFGYSFGRWKQSRCV</sequence>
<feature type="compositionally biased region" description="Polar residues" evidence="2">
    <location>
        <begin position="474"/>
        <end position="486"/>
    </location>
</feature>
<evidence type="ECO:0000313" key="4">
    <source>
        <dbReference type="EMBL" id="KUI58316.1"/>
    </source>
</evidence>
<evidence type="ECO:0000259" key="3">
    <source>
        <dbReference type="SMART" id="SM00853"/>
    </source>
</evidence>
<feature type="compositionally biased region" description="Polar residues" evidence="2">
    <location>
        <begin position="423"/>
        <end position="432"/>
    </location>
</feature>
<dbReference type="OrthoDB" id="429932at2759"/>
<feature type="domain" description="MutL C-terminal dimerisation" evidence="3">
    <location>
        <begin position="570"/>
        <end position="785"/>
    </location>
</feature>
<dbReference type="SMART" id="SM00853">
    <property type="entry name" value="MutL_C"/>
    <property type="match status" value="1"/>
</dbReference>
<keyword evidence="5" id="KW-1185">Reference proteome</keyword>
<dbReference type="SUPFAM" id="SSF118116">
    <property type="entry name" value="DNA mismatch repair protein MutL"/>
    <property type="match status" value="2"/>
</dbReference>
<dbReference type="AlphaFoldDB" id="A0A194V393"/>
<dbReference type="Gene3D" id="3.30.565.10">
    <property type="entry name" value="Histidine kinase-like ATPase, C-terminal domain"/>
    <property type="match status" value="1"/>
</dbReference>
<dbReference type="GO" id="GO:0032300">
    <property type="term" value="C:mismatch repair complex"/>
    <property type="evidence" value="ECO:0007669"/>
    <property type="project" value="InterPro"/>
</dbReference>
<reference evidence="5" key="1">
    <citation type="submission" date="2014-12" db="EMBL/GenBank/DDBJ databases">
        <title>Genome Sequence of Valsa Canker Pathogens Uncovers a Specific Adaption of Colonization on Woody Bark.</title>
        <authorList>
            <person name="Yin Z."/>
            <person name="Liu H."/>
            <person name="Gao X."/>
            <person name="Li Z."/>
            <person name="Song N."/>
            <person name="Ke X."/>
            <person name="Dai Q."/>
            <person name="Wu Y."/>
            <person name="Sun Y."/>
            <person name="Xu J.-R."/>
            <person name="Kang Z.K."/>
            <person name="Wang L."/>
            <person name="Huang L."/>
        </authorList>
    </citation>
    <scope>NUCLEOTIDE SEQUENCE [LARGE SCALE GENOMIC DNA]</scope>
    <source>
        <strain evidence="5">SXYL134</strain>
    </source>
</reference>
<dbReference type="InterPro" id="IPR042120">
    <property type="entry name" value="MutL_C_dimsub"/>
</dbReference>
<dbReference type="InterPro" id="IPR038973">
    <property type="entry name" value="MutL/Mlh/Pms-like"/>
</dbReference>
<protein>
    <submittedName>
        <fullName evidence="4">DNA mismatch repair protein MLH3</fullName>
    </submittedName>
</protein>
<dbReference type="EMBL" id="KN714711">
    <property type="protein sequence ID" value="KUI58316.1"/>
    <property type="molecule type" value="Genomic_DNA"/>
</dbReference>
<dbReference type="GO" id="GO:0016887">
    <property type="term" value="F:ATP hydrolysis activity"/>
    <property type="evidence" value="ECO:0007669"/>
    <property type="project" value="InterPro"/>
</dbReference>
<dbReference type="InterPro" id="IPR014790">
    <property type="entry name" value="MutL_C"/>
</dbReference>
<dbReference type="GO" id="GO:0140664">
    <property type="term" value="F:ATP-dependent DNA damage sensor activity"/>
    <property type="evidence" value="ECO:0007669"/>
    <property type="project" value="InterPro"/>
</dbReference>
<dbReference type="Proteomes" id="UP000078576">
    <property type="component" value="Unassembled WGS sequence"/>
</dbReference>
<dbReference type="SUPFAM" id="SSF55874">
    <property type="entry name" value="ATPase domain of HSP90 chaperone/DNA topoisomerase II/histidine kinase"/>
    <property type="match status" value="1"/>
</dbReference>
<dbReference type="Gene3D" id="3.30.1540.20">
    <property type="entry name" value="MutL, C-terminal domain, dimerisation subdomain"/>
    <property type="match status" value="2"/>
</dbReference>
<evidence type="ECO:0000256" key="2">
    <source>
        <dbReference type="SAM" id="MobiDB-lite"/>
    </source>
</evidence>
<comment type="similarity">
    <text evidence="1">Belongs to the DNA mismatch repair MutL/HexB family.</text>
</comment>
<dbReference type="InterPro" id="IPR037198">
    <property type="entry name" value="MutL_C_sf"/>
</dbReference>
<dbReference type="InterPro" id="IPR036890">
    <property type="entry name" value="HATPase_C_sf"/>
</dbReference>
<organism evidence="4 5">
    <name type="scientific">Cytospora mali</name>
    <name type="common">Apple Valsa canker fungus</name>
    <name type="synonym">Valsa mali</name>
    <dbReference type="NCBI Taxonomy" id="578113"/>
    <lineage>
        <taxon>Eukaryota</taxon>
        <taxon>Fungi</taxon>
        <taxon>Dikarya</taxon>
        <taxon>Ascomycota</taxon>
        <taxon>Pezizomycotina</taxon>
        <taxon>Sordariomycetes</taxon>
        <taxon>Sordariomycetidae</taxon>
        <taxon>Diaporthales</taxon>
        <taxon>Cytosporaceae</taxon>
        <taxon>Cytospora</taxon>
    </lineage>
</organism>
<evidence type="ECO:0000313" key="5">
    <source>
        <dbReference type="Proteomes" id="UP000078576"/>
    </source>
</evidence>
<gene>
    <name evidence="4" type="ORF">VP1G_05570</name>
</gene>
<dbReference type="GO" id="GO:0006298">
    <property type="term" value="P:mismatch repair"/>
    <property type="evidence" value="ECO:0007669"/>
    <property type="project" value="InterPro"/>
</dbReference>